<evidence type="ECO:0000256" key="1">
    <source>
        <dbReference type="ARBA" id="ARBA00005417"/>
    </source>
</evidence>
<keyword evidence="3" id="KW-0547">Nucleotide-binding</keyword>
<dbReference type="SMART" id="SM00382">
    <property type="entry name" value="AAA"/>
    <property type="match status" value="1"/>
</dbReference>
<keyword evidence="2" id="KW-0813">Transport</keyword>
<dbReference type="Proteomes" id="UP000241229">
    <property type="component" value="Unassembled WGS sequence"/>
</dbReference>
<comment type="similarity">
    <text evidence="1">Belongs to the ABC transporter superfamily.</text>
</comment>
<dbReference type="Gene3D" id="3.40.50.300">
    <property type="entry name" value="P-loop containing nucleotide triphosphate hydrolases"/>
    <property type="match status" value="1"/>
</dbReference>
<dbReference type="OrthoDB" id="8440418at2"/>
<dbReference type="PROSITE" id="PS00211">
    <property type="entry name" value="ABC_TRANSPORTER_1"/>
    <property type="match status" value="1"/>
</dbReference>
<protein>
    <submittedName>
        <fullName evidence="6">Peptide ABC transporter ATP-binding protein</fullName>
    </submittedName>
</protein>
<evidence type="ECO:0000259" key="5">
    <source>
        <dbReference type="PROSITE" id="PS50893"/>
    </source>
</evidence>
<dbReference type="InterPro" id="IPR003439">
    <property type="entry name" value="ABC_transporter-like_ATP-bd"/>
</dbReference>
<evidence type="ECO:0000256" key="3">
    <source>
        <dbReference type="ARBA" id="ARBA00022741"/>
    </source>
</evidence>
<dbReference type="GO" id="GO:0005524">
    <property type="term" value="F:ATP binding"/>
    <property type="evidence" value="ECO:0007669"/>
    <property type="project" value="UniProtKB-KW"/>
</dbReference>
<keyword evidence="4 6" id="KW-0067">ATP-binding</keyword>
<dbReference type="InterPro" id="IPR050319">
    <property type="entry name" value="ABC_transp_ATP-bind"/>
</dbReference>
<dbReference type="CDD" id="cd03257">
    <property type="entry name" value="ABC_NikE_OppD_transporters"/>
    <property type="match status" value="1"/>
</dbReference>
<dbReference type="EMBL" id="PXYK01000022">
    <property type="protein sequence ID" value="PSJ56390.1"/>
    <property type="molecule type" value="Genomic_DNA"/>
</dbReference>
<organism evidence="6 7">
    <name type="scientific">Kumtagia ephedrae</name>
    <dbReference type="NCBI Taxonomy" id="2116701"/>
    <lineage>
        <taxon>Bacteria</taxon>
        <taxon>Pseudomonadati</taxon>
        <taxon>Pseudomonadota</taxon>
        <taxon>Alphaproteobacteria</taxon>
        <taxon>Hyphomicrobiales</taxon>
        <taxon>Phyllobacteriaceae</taxon>
        <taxon>Kumtagia</taxon>
    </lineage>
</organism>
<dbReference type="Pfam" id="PF00005">
    <property type="entry name" value="ABC_tran"/>
    <property type="match status" value="1"/>
</dbReference>
<gene>
    <name evidence="6" type="ORF">C7I84_21210</name>
</gene>
<dbReference type="GO" id="GO:0055085">
    <property type="term" value="P:transmembrane transport"/>
    <property type="evidence" value="ECO:0007669"/>
    <property type="project" value="UniProtKB-ARBA"/>
</dbReference>
<name>A0A2P7S1P7_9HYPH</name>
<dbReference type="InterPro" id="IPR017871">
    <property type="entry name" value="ABC_transporter-like_CS"/>
</dbReference>
<dbReference type="InterPro" id="IPR027417">
    <property type="entry name" value="P-loop_NTPase"/>
</dbReference>
<dbReference type="RefSeq" id="WP_106774219.1">
    <property type="nucleotide sequence ID" value="NZ_PXYK01000022.1"/>
</dbReference>
<reference evidence="6 7" key="1">
    <citation type="submission" date="2018-03" db="EMBL/GenBank/DDBJ databases">
        <title>The draft genome of Mesorhizobium sp. 6GN-30.</title>
        <authorList>
            <person name="Liu L."/>
            <person name="Li L."/>
            <person name="Wang T."/>
            <person name="Zhang X."/>
            <person name="Liang L."/>
        </authorList>
    </citation>
    <scope>NUCLEOTIDE SEQUENCE [LARGE SCALE GENOMIC DNA]</scope>
    <source>
        <strain evidence="6 7">6GN30</strain>
    </source>
</reference>
<evidence type="ECO:0000313" key="7">
    <source>
        <dbReference type="Proteomes" id="UP000241229"/>
    </source>
</evidence>
<evidence type="ECO:0000256" key="2">
    <source>
        <dbReference type="ARBA" id="ARBA00022448"/>
    </source>
</evidence>
<dbReference type="PANTHER" id="PTHR43776">
    <property type="entry name" value="TRANSPORT ATP-BINDING PROTEIN"/>
    <property type="match status" value="1"/>
</dbReference>
<comment type="caution">
    <text evidence="6">The sequence shown here is derived from an EMBL/GenBank/DDBJ whole genome shotgun (WGS) entry which is preliminary data.</text>
</comment>
<dbReference type="AlphaFoldDB" id="A0A2P7S1P7"/>
<sequence length="262" mass="28369">MTELLLAATGLRKTFRRGENRLAALDGVDFSLARGETLALVGPSGSGKSTLARVVMRLVEPDAGSLFFDRIDLLALRGAPLRRLRPRVQMVFQDPLAAFNPRATVERVLDDPLRIHGLVPRSGRPAAIDALLEEVGLSRALRERRIHEISGGQRQRVAIARAIATRPELIVLDEAVSALDVSVRADILDLLAGLRQDRQIAYLFITHDVAVARSFAHRIAVMDGGRIVETGDARRVIAAPQSAMGQALVAAAIRLPAASPRP</sequence>
<keyword evidence="7" id="KW-1185">Reference proteome</keyword>
<accession>A0A2P7S1P7</accession>
<dbReference type="GO" id="GO:0016887">
    <property type="term" value="F:ATP hydrolysis activity"/>
    <property type="evidence" value="ECO:0007669"/>
    <property type="project" value="InterPro"/>
</dbReference>
<dbReference type="InterPro" id="IPR003593">
    <property type="entry name" value="AAA+_ATPase"/>
</dbReference>
<evidence type="ECO:0000313" key="6">
    <source>
        <dbReference type="EMBL" id="PSJ56390.1"/>
    </source>
</evidence>
<dbReference type="PROSITE" id="PS50893">
    <property type="entry name" value="ABC_TRANSPORTER_2"/>
    <property type="match status" value="1"/>
</dbReference>
<dbReference type="SUPFAM" id="SSF52540">
    <property type="entry name" value="P-loop containing nucleoside triphosphate hydrolases"/>
    <property type="match status" value="1"/>
</dbReference>
<evidence type="ECO:0000256" key="4">
    <source>
        <dbReference type="ARBA" id="ARBA00022840"/>
    </source>
</evidence>
<feature type="domain" description="ABC transporter" evidence="5">
    <location>
        <begin position="6"/>
        <end position="249"/>
    </location>
</feature>
<proteinExistence type="inferred from homology"/>